<evidence type="ECO:0000259" key="2">
    <source>
        <dbReference type="SMART" id="SM00385"/>
    </source>
</evidence>
<gene>
    <name evidence="3" type="ORF">BSL78_23968</name>
</gene>
<dbReference type="Gene3D" id="1.10.472.10">
    <property type="entry name" value="Cyclin-like"/>
    <property type="match status" value="1"/>
</dbReference>
<reference evidence="3 4" key="1">
    <citation type="journal article" date="2017" name="PLoS Biol.">
        <title>The sea cucumber genome provides insights into morphological evolution and visceral regeneration.</title>
        <authorList>
            <person name="Zhang X."/>
            <person name="Sun L."/>
            <person name="Yuan J."/>
            <person name="Sun Y."/>
            <person name="Gao Y."/>
            <person name="Zhang L."/>
            <person name="Li S."/>
            <person name="Dai H."/>
            <person name="Hamel J.F."/>
            <person name="Liu C."/>
            <person name="Yu Y."/>
            <person name="Liu S."/>
            <person name="Lin W."/>
            <person name="Guo K."/>
            <person name="Jin S."/>
            <person name="Xu P."/>
            <person name="Storey K.B."/>
            <person name="Huan P."/>
            <person name="Zhang T."/>
            <person name="Zhou Y."/>
            <person name="Zhang J."/>
            <person name="Lin C."/>
            <person name="Li X."/>
            <person name="Xing L."/>
            <person name="Huo D."/>
            <person name="Sun M."/>
            <person name="Wang L."/>
            <person name="Mercier A."/>
            <person name="Li F."/>
            <person name="Yang H."/>
            <person name="Xiang J."/>
        </authorList>
    </citation>
    <scope>NUCLEOTIDE SEQUENCE [LARGE SCALE GENOMIC DNA]</scope>
    <source>
        <strain evidence="3">Shaxun</strain>
        <tissue evidence="3">Muscle</tissue>
    </source>
</reference>
<evidence type="ECO:0000313" key="3">
    <source>
        <dbReference type="EMBL" id="PIK39190.1"/>
    </source>
</evidence>
<dbReference type="PANTHER" id="PTHR13742:SF17">
    <property type="entry name" value="RE32990P-RELATED"/>
    <property type="match status" value="1"/>
</dbReference>
<accession>A0A2G8JU01</accession>
<evidence type="ECO:0000313" key="4">
    <source>
        <dbReference type="Proteomes" id="UP000230750"/>
    </source>
</evidence>
<dbReference type="GO" id="GO:0005634">
    <property type="term" value="C:nucleus"/>
    <property type="evidence" value="ECO:0007669"/>
    <property type="project" value="InterPro"/>
</dbReference>
<feature type="compositionally biased region" description="Basic residues" evidence="1">
    <location>
        <begin position="463"/>
        <end position="474"/>
    </location>
</feature>
<dbReference type="EMBL" id="MRZV01001265">
    <property type="protein sequence ID" value="PIK39190.1"/>
    <property type="molecule type" value="Genomic_DNA"/>
</dbReference>
<dbReference type="GO" id="GO:0000977">
    <property type="term" value="F:RNA polymerase II transcription regulatory region sequence-specific DNA binding"/>
    <property type="evidence" value="ECO:0007669"/>
    <property type="project" value="TreeGrafter"/>
</dbReference>
<dbReference type="InterPro" id="IPR036915">
    <property type="entry name" value="Cyclin-like_sf"/>
</dbReference>
<dbReference type="InterPro" id="IPR013763">
    <property type="entry name" value="Cyclin-like_dom"/>
</dbReference>
<dbReference type="GO" id="GO:0006357">
    <property type="term" value="P:regulation of transcription by RNA polymerase II"/>
    <property type="evidence" value="ECO:0007669"/>
    <property type="project" value="InterPro"/>
</dbReference>
<feature type="compositionally biased region" description="Polar residues" evidence="1">
    <location>
        <begin position="405"/>
        <end position="414"/>
    </location>
</feature>
<proteinExistence type="predicted"/>
<keyword evidence="4" id="KW-1185">Reference proteome</keyword>
<dbReference type="GO" id="GO:0005667">
    <property type="term" value="C:transcription regulator complex"/>
    <property type="evidence" value="ECO:0007669"/>
    <property type="project" value="TreeGrafter"/>
</dbReference>
<feature type="region of interest" description="Disordered" evidence="1">
    <location>
        <begin position="25"/>
        <end position="44"/>
    </location>
</feature>
<protein>
    <submittedName>
        <fullName evidence="3">Putative retinoblastoma-like protein 1</fullName>
    </submittedName>
</protein>
<name>A0A2G8JU01_STIJA</name>
<dbReference type="InterPro" id="IPR002719">
    <property type="entry name" value="RB_B"/>
</dbReference>
<dbReference type="GO" id="GO:0030154">
    <property type="term" value="P:cell differentiation"/>
    <property type="evidence" value="ECO:0007669"/>
    <property type="project" value="TreeGrafter"/>
</dbReference>
<dbReference type="PANTHER" id="PTHR13742">
    <property type="entry name" value="RETINOBLASTOMA-ASSOCIATED PROTEIN RB -RELATED"/>
    <property type="match status" value="1"/>
</dbReference>
<feature type="compositionally biased region" description="Low complexity" evidence="1">
    <location>
        <begin position="125"/>
        <end position="137"/>
    </location>
</feature>
<dbReference type="Pfam" id="PF01857">
    <property type="entry name" value="RB_B"/>
    <property type="match status" value="1"/>
</dbReference>
<dbReference type="SUPFAM" id="SSF47954">
    <property type="entry name" value="Cyclin-like"/>
    <property type="match status" value="1"/>
</dbReference>
<comment type="caution">
    <text evidence="3">The sequence shown here is derived from an EMBL/GenBank/DDBJ whole genome shotgun (WGS) entry which is preliminary data.</text>
</comment>
<organism evidence="3 4">
    <name type="scientific">Stichopus japonicus</name>
    <name type="common">Sea cucumber</name>
    <dbReference type="NCBI Taxonomy" id="307972"/>
    <lineage>
        <taxon>Eukaryota</taxon>
        <taxon>Metazoa</taxon>
        <taxon>Echinodermata</taxon>
        <taxon>Eleutherozoa</taxon>
        <taxon>Echinozoa</taxon>
        <taxon>Holothuroidea</taxon>
        <taxon>Aspidochirotacea</taxon>
        <taxon>Aspidochirotida</taxon>
        <taxon>Stichopodidae</taxon>
        <taxon>Apostichopus</taxon>
    </lineage>
</organism>
<dbReference type="STRING" id="307972.A0A2G8JU01"/>
<evidence type="ECO:0000256" key="1">
    <source>
        <dbReference type="SAM" id="MobiDB-lite"/>
    </source>
</evidence>
<dbReference type="SMART" id="SM00385">
    <property type="entry name" value="CYCLIN"/>
    <property type="match status" value="1"/>
</dbReference>
<feature type="region of interest" description="Disordered" evidence="1">
    <location>
        <begin position="360"/>
        <end position="416"/>
    </location>
</feature>
<feature type="domain" description="Cyclin-like" evidence="2">
    <location>
        <begin position="276"/>
        <end position="362"/>
    </location>
</feature>
<sequence length="524" mass="57452">MHAHGSGANGLLLASADPVNAEASSFTPTAKLSDRRNDPTGESLGGRLALWQALEDCDREVPMCRLHPSKPSRSCLAHSGIGHAPDDDVPDATPENTGTVWPPAQQRFSSPAPGSAKRRLFSDETSPASTSSSLTLPSTEPVTIVSNTKVHSKPVSTASLPCSPASNNNNVTTTASAPTTPVKTQTVILTIKDKDGNIRTIHSPIRIAEPGQKLLLVTTGGQQGGSTTVIPQSKGGDTLPTETVTQQQTLSSSYIKPKRTGSLGMFFRKVYHVLNIRLRDMCAKLSISEELRRKIWTCLEHCLVNHINMMKDRNIDQLLLCSIYIICRVTDQPNSFQNIMKCYRRQPQADSHVYRSVLLSKNESPQKGGATTRKEKTLPQTPEKQKGRSRSANLKAASSGPPTPTRMSGTSSSFENEERGDLVAFYNSVYVKDMNDYAKKFQSGRDPLTSNQNEPPLSPLPKMRAHHTSPRKVSRKHELYVSPHKKAPSHPGVDSPTTVMRYMIQKSPSKVGTLQKQRFIIYKE</sequence>
<dbReference type="GO" id="GO:2000134">
    <property type="term" value="P:negative regulation of G1/S transition of mitotic cell cycle"/>
    <property type="evidence" value="ECO:0007669"/>
    <property type="project" value="TreeGrafter"/>
</dbReference>
<feature type="region of interest" description="Disordered" evidence="1">
    <location>
        <begin position="441"/>
        <end position="474"/>
    </location>
</feature>
<feature type="region of interest" description="Disordered" evidence="1">
    <location>
        <begin position="70"/>
        <end position="137"/>
    </location>
</feature>
<dbReference type="Proteomes" id="UP000230750">
    <property type="component" value="Unassembled WGS sequence"/>
</dbReference>
<dbReference type="InterPro" id="IPR028309">
    <property type="entry name" value="RB_fam"/>
</dbReference>
<dbReference type="GO" id="GO:0000785">
    <property type="term" value="C:chromatin"/>
    <property type="evidence" value="ECO:0007669"/>
    <property type="project" value="TreeGrafter"/>
</dbReference>
<dbReference type="OrthoDB" id="844594at2759"/>
<dbReference type="AlphaFoldDB" id="A0A2G8JU01"/>